<evidence type="ECO:0000313" key="1">
    <source>
        <dbReference type="EMBL" id="CAH1423536.1"/>
    </source>
</evidence>
<name>A0AAU9MDF1_9ASTR</name>
<keyword evidence="2" id="KW-1185">Reference proteome</keyword>
<sequence>MPEVIKKKVVIGNRELTGLTDVQAMILAEVRDATVIPNLIKLCREEGFANVKIRYVGRLWVWVMFESVKSCKSFPDNVGIQNVFAPNLSQLDEESFIQDDDQMHGLSCDESGENLEDNSVYDDYDPEGGYDGYQEGLVEEVPVEAEASVGPDDNHGGVDNQQSDFWDKFKAIDSNGDGLETNQNFCNDQGSDLSKPPSFGGEIRDLGIFEWG</sequence>
<proteinExistence type="predicted"/>
<evidence type="ECO:0000313" key="2">
    <source>
        <dbReference type="Proteomes" id="UP001157418"/>
    </source>
</evidence>
<comment type="caution">
    <text evidence="1">The sequence shown here is derived from an EMBL/GenBank/DDBJ whole genome shotgun (WGS) entry which is preliminary data.</text>
</comment>
<accession>A0AAU9MDF1</accession>
<organism evidence="1 2">
    <name type="scientific">Lactuca virosa</name>
    <dbReference type="NCBI Taxonomy" id="75947"/>
    <lineage>
        <taxon>Eukaryota</taxon>
        <taxon>Viridiplantae</taxon>
        <taxon>Streptophyta</taxon>
        <taxon>Embryophyta</taxon>
        <taxon>Tracheophyta</taxon>
        <taxon>Spermatophyta</taxon>
        <taxon>Magnoliopsida</taxon>
        <taxon>eudicotyledons</taxon>
        <taxon>Gunneridae</taxon>
        <taxon>Pentapetalae</taxon>
        <taxon>asterids</taxon>
        <taxon>campanulids</taxon>
        <taxon>Asterales</taxon>
        <taxon>Asteraceae</taxon>
        <taxon>Cichorioideae</taxon>
        <taxon>Cichorieae</taxon>
        <taxon>Lactucinae</taxon>
        <taxon>Lactuca</taxon>
    </lineage>
</organism>
<dbReference type="Proteomes" id="UP001157418">
    <property type="component" value="Unassembled WGS sequence"/>
</dbReference>
<protein>
    <submittedName>
        <fullName evidence="1">Uncharacterized protein</fullName>
    </submittedName>
</protein>
<reference evidence="1 2" key="1">
    <citation type="submission" date="2022-01" db="EMBL/GenBank/DDBJ databases">
        <authorList>
            <person name="Xiong W."/>
            <person name="Schranz E."/>
        </authorList>
    </citation>
    <scope>NUCLEOTIDE SEQUENCE [LARGE SCALE GENOMIC DNA]</scope>
</reference>
<gene>
    <name evidence="1" type="ORF">LVIROSA_LOCUS10811</name>
</gene>
<dbReference type="EMBL" id="CAKMRJ010001112">
    <property type="protein sequence ID" value="CAH1423536.1"/>
    <property type="molecule type" value="Genomic_DNA"/>
</dbReference>
<dbReference type="AlphaFoldDB" id="A0AAU9MDF1"/>